<evidence type="ECO:0000313" key="1">
    <source>
        <dbReference type="EMBL" id="GLY64727.1"/>
    </source>
</evidence>
<sequence length="154" mass="16343">MAGTHVDPESLQEFSRKVYGFAGDLAHSRAYGTSAATAANGVIGQYGYHLTGQAPIYEGGGTIPALPEAVEFWKNHAKMVNLLNNFKNKVEMSVQAISAAAGAAAGLYDHTDRVSGKQIMNSAFVPQPGQGQHAPKGTLQHLWDLQQKKHGGQG</sequence>
<name>A0A9W6QZ60_9PSEU</name>
<dbReference type="Proteomes" id="UP001165136">
    <property type="component" value="Unassembled WGS sequence"/>
</dbReference>
<dbReference type="EMBL" id="BSTI01000002">
    <property type="protein sequence ID" value="GLY64727.1"/>
    <property type="molecule type" value="Genomic_DNA"/>
</dbReference>
<dbReference type="RefSeq" id="WP_027942703.1">
    <property type="nucleotide sequence ID" value="NZ_BSTI01000002.1"/>
</dbReference>
<comment type="caution">
    <text evidence="1">The sequence shown here is derived from an EMBL/GenBank/DDBJ whole genome shotgun (WGS) entry which is preliminary data.</text>
</comment>
<accession>A0A9W6QZ60</accession>
<organism evidence="1 2">
    <name type="scientific">Amycolatopsis taiwanensis</name>
    <dbReference type="NCBI Taxonomy" id="342230"/>
    <lineage>
        <taxon>Bacteria</taxon>
        <taxon>Bacillati</taxon>
        <taxon>Actinomycetota</taxon>
        <taxon>Actinomycetes</taxon>
        <taxon>Pseudonocardiales</taxon>
        <taxon>Pseudonocardiaceae</taxon>
        <taxon>Amycolatopsis</taxon>
    </lineage>
</organism>
<protein>
    <submittedName>
        <fullName evidence="1">Uncharacterized protein</fullName>
    </submittedName>
</protein>
<keyword evidence="2" id="KW-1185">Reference proteome</keyword>
<reference evidence="1" key="1">
    <citation type="submission" date="2023-03" db="EMBL/GenBank/DDBJ databases">
        <title>Amycolatopsis taiwanensis NBRC 103393.</title>
        <authorList>
            <person name="Ichikawa N."/>
            <person name="Sato H."/>
            <person name="Tonouchi N."/>
        </authorList>
    </citation>
    <scope>NUCLEOTIDE SEQUENCE</scope>
    <source>
        <strain evidence="1">NBRC 103393</strain>
    </source>
</reference>
<gene>
    <name evidence="1" type="ORF">Atai01_13460</name>
</gene>
<dbReference type="AlphaFoldDB" id="A0A9W6QZ60"/>
<evidence type="ECO:0000313" key="2">
    <source>
        <dbReference type="Proteomes" id="UP001165136"/>
    </source>
</evidence>
<proteinExistence type="predicted"/>